<comment type="caution">
    <text evidence="1">The sequence shown here is derived from an EMBL/GenBank/DDBJ whole genome shotgun (WGS) entry which is preliminary data.</text>
</comment>
<evidence type="ECO:0000313" key="1">
    <source>
        <dbReference type="EMBL" id="EEE45759.2"/>
    </source>
</evidence>
<organism evidence="1 2">
    <name type="scientific">Roseibium alexandrii (strain DSM 17067 / NCIMB 14079 / DFL-11)</name>
    <name type="common">Labrenzia alexandrii</name>
    <dbReference type="NCBI Taxonomy" id="244592"/>
    <lineage>
        <taxon>Bacteria</taxon>
        <taxon>Pseudomonadati</taxon>
        <taxon>Pseudomonadota</taxon>
        <taxon>Alphaproteobacteria</taxon>
        <taxon>Hyphomicrobiales</taxon>
        <taxon>Stappiaceae</taxon>
        <taxon>Roseibium</taxon>
    </lineage>
</organism>
<reference evidence="1 2" key="2">
    <citation type="submission" date="2013-04" db="EMBL/GenBank/DDBJ databases">
        <authorList>
            <person name="Fiebig A."/>
            <person name="Pradella S."/>
            <person name="Wagner-Doebler I."/>
        </authorList>
    </citation>
    <scope>NUCLEOTIDE SEQUENCE [LARGE SCALE GENOMIC DNA]</scope>
    <source>
        <strain evidence="2">DSM 17067 / NCIMB 14079 / DFL-11</strain>
    </source>
</reference>
<dbReference type="RefSeq" id="WP_040451714.1">
    <property type="nucleotide sequence ID" value="NZ_CM011002.1"/>
</dbReference>
<sequence>MNNEISYDGDNRAYIALGRFISVFANMDFQLTIHLSLMTNLGEQSANVLLQGMRMSVKLQKLKQAAKLADPVFREYAPIYNKFSEYNEFRNKIVHWSHIFEQEGQSFDITDPTRNAQKTLTAHRISVNPDDLVLIAEWIWQSLSFFYPFVSGKKELLPEGYDVERLLREAPPVPKDRDTSLRTLL</sequence>
<accession>A0A5E8GZZ6</accession>
<evidence type="ECO:0000313" key="2">
    <source>
        <dbReference type="Proteomes" id="UP000004703"/>
    </source>
</evidence>
<proteinExistence type="predicted"/>
<gene>
    <name evidence="1" type="ORF">SADFL11_3048</name>
</gene>
<name>A0A5E8GZZ6_ROSAD</name>
<dbReference type="EMBL" id="ACCU02000003">
    <property type="protein sequence ID" value="EEE45759.2"/>
    <property type="molecule type" value="Genomic_DNA"/>
</dbReference>
<dbReference type="Proteomes" id="UP000004703">
    <property type="component" value="Chromosome"/>
</dbReference>
<reference evidence="1 2" key="1">
    <citation type="submission" date="2008-01" db="EMBL/GenBank/DDBJ databases">
        <authorList>
            <person name="Wagner-Dobler I."/>
            <person name="Ferriera S."/>
            <person name="Johnson J."/>
            <person name="Kravitz S."/>
            <person name="Beeson K."/>
            <person name="Sutton G."/>
            <person name="Rogers Y.-H."/>
            <person name="Friedman R."/>
            <person name="Frazier M."/>
            <person name="Venter J.C."/>
        </authorList>
    </citation>
    <scope>NUCLEOTIDE SEQUENCE [LARGE SCALE GENOMIC DNA]</scope>
    <source>
        <strain evidence="2">DSM 17067 / NCIMB 14079 / DFL-11</strain>
    </source>
</reference>
<protein>
    <submittedName>
        <fullName evidence="1">Uncharacterized protein</fullName>
    </submittedName>
</protein>
<dbReference type="AlphaFoldDB" id="A0A5E8GZZ6"/>